<evidence type="ECO:0000313" key="2">
    <source>
        <dbReference type="EMBL" id="KAG7334673.1"/>
    </source>
</evidence>
<dbReference type="AlphaFoldDB" id="A0A9D3P4U2"/>
<dbReference type="EMBL" id="JAHKSW010000002">
    <property type="protein sequence ID" value="KAG7334673.1"/>
    <property type="molecule type" value="Genomic_DNA"/>
</dbReference>
<keyword evidence="3" id="KW-1185">Reference proteome</keyword>
<feature type="region of interest" description="Disordered" evidence="1">
    <location>
        <begin position="72"/>
        <end position="92"/>
    </location>
</feature>
<feature type="compositionally biased region" description="Basic and acidic residues" evidence="1">
    <location>
        <begin position="83"/>
        <end position="92"/>
    </location>
</feature>
<accession>A0A9D3P4U2</accession>
<organism evidence="2 3">
    <name type="scientific">Hemibagrus wyckioides</name>
    <dbReference type="NCBI Taxonomy" id="337641"/>
    <lineage>
        <taxon>Eukaryota</taxon>
        <taxon>Metazoa</taxon>
        <taxon>Chordata</taxon>
        <taxon>Craniata</taxon>
        <taxon>Vertebrata</taxon>
        <taxon>Euteleostomi</taxon>
        <taxon>Actinopterygii</taxon>
        <taxon>Neopterygii</taxon>
        <taxon>Teleostei</taxon>
        <taxon>Ostariophysi</taxon>
        <taxon>Siluriformes</taxon>
        <taxon>Bagridae</taxon>
        <taxon>Hemibagrus</taxon>
    </lineage>
</organism>
<sequence>MVVMQIRLRVNVGLVDSLTQLEPKPSGARSIAHAEHVLISIVLSQVPHYNKTIKQATQFKEKKSIIRSIKPWLPPLSSQTDGNRGDGEGFRL</sequence>
<proteinExistence type="predicted"/>
<protein>
    <submittedName>
        <fullName evidence="2">Uncharacterized protein</fullName>
    </submittedName>
</protein>
<name>A0A9D3P4U2_9TELE</name>
<evidence type="ECO:0000313" key="3">
    <source>
        <dbReference type="Proteomes" id="UP000824219"/>
    </source>
</evidence>
<reference evidence="2 3" key="1">
    <citation type="submission" date="2021-06" db="EMBL/GenBank/DDBJ databases">
        <title>Chromosome-level genome assembly of the red-tail catfish (Hemibagrus wyckioides).</title>
        <authorList>
            <person name="Shao F."/>
        </authorList>
    </citation>
    <scope>NUCLEOTIDE SEQUENCE [LARGE SCALE GENOMIC DNA]</scope>
    <source>
        <strain evidence="2">EC202008001</strain>
        <tissue evidence="2">Blood</tissue>
    </source>
</reference>
<dbReference type="Proteomes" id="UP000824219">
    <property type="component" value="Linkage Group LG02"/>
</dbReference>
<evidence type="ECO:0000256" key="1">
    <source>
        <dbReference type="SAM" id="MobiDB-lite"/>
    </source>
</evidence>
<comment type="caution">
    <text evidence="2">The sequence shown here is derived from an EMBL/GenBank/DDBJ whole genome shotgun (WGS) entry which is preliminary data.</text>
</comment>
<gene>
    <name evidence="2" type="ORF">KOW79_001269</name>
</gene>